<evidence type="ECO:0000313" key="4">
    <source>
        <dbReference type="EMBL" id="KAB1155395.1"/>
    </source>
</evidence>
<proteinExistence type="predicted"/>
<gene>
    <name evidence="4" type="ORF">F7018_13055</name>
</gene>
<keyword evidence="1" id="KW-0175">Coiled coil</keyword>
<evidence type="ECO:0008006" key="6">
    <source>
        <dbReference type="Google" id="ProtNLM"/>
    </source>
</evidence>
<evidence type="ECO:0000313" key="5">
    <source>
        <dbReference type="Proteomes" id="UP000467305"/>
    </source>
</evidence>
<keyword evidence="2" id="KW-1133">Transmembrane helix</keyword>
<name>A0A7J5ACX8_9FLAO</name>
<sequence length="322" mass="37408">MKMRYILLSLLLVFNVTFSQDKNKTDSNPWVLEQLLSQGLSAQKEGKHERAIKDFSIALKIPELKNIYTEEYANFLEGYAVSSLALGKTKGLLKKYEEVLRVREKLNNARGLSFIHLNISDYYQKTNNYSLADKHAKKAFDYAVDLEDKSVKFKIIEKVLNLNSNKGSKEYLKKYINLKDELVEEKAEITNKADRYNHLSTKKDKEISLLKTEKINLQNEVSSQENISLKLGFLSLFILIVGIICLVIQQRKKNNIVLANDEKTKLSHELHNTLSNKLFKARESLSSMHVHVETKELNKYSFYIRELENIEKEIKNFSHKIE</sequence>
<organism evidence="4 5">
    <name type="scientific">Tenacibaculum aiptasiae</name>
    <dbReference type="NCBI Taxonomy" id="426481"/>
    <lineage>
        <taxon>Bacteria</taxon>
        <taxon>Pseudomonadati</taxon>
        <taxon>Bacteroidota</taxon>
        <taxon>Flavobacteriia</taxon>
        <taxon>Flavobacteriales</taxon>
        <taxon>Flavobacteriaceae</taxon>
        <taxon>Tenacibaculum</taxon>
    </lineage>
</organism>
<dbReference type="AlphaFoldDB" id="A0A7J5ACX8"/>
<feature type="signal peptide" evidence="3">
    <location>
        <begin position="1"/>
        <end position="19"/>
    </location>
</feature>
<feature type="chain" id="PRO_5029501539" description="Tetratricopeptide repeat protein" evidence="3">
    <location>
        <begin position="20"/>
        <end position="322"/>
    </location>
</feature>
<dbReference type="InterPro" id="IPR011990">
    <property type="entry name" value="TPR-like_helical_dom_sf"/>
</dbReference>
<evidence type="ECO:0000256" key="2">
    <source>
        <dbReference type="SAM" id="Phobius"/>
    </source>
</evidence>
<keyword evidence="2" id="KW-0812">Transmembrane</keyword>
<dbReference type="Proteomes" id="UP000467305">
    <property type="component" value="Unassembled WGS sequence"/>
</dbReference>
<dbReference type="EMBL" id="WAAU01000024">
    <property type="protein sequence ID" value="KAB1155395.1"/>
    <property type="molecule type" value="Genomic_DNA"/>
</dbReference>
<reference evidence="4 5" key="1">
    <citation type="submission" date="2019-09" db="EMBL/GenBank/DDBJ databases">
        <authorList>
            <person name="Cao W.R."/>
        </authorList>
    </citation>
    <scope>NUCLEOTIDE SEQUENCE [LARGE SCALE GENOMIC DNA]</scope>
    <source>
        <strain evidence="5">a4</strain>
    </source>
</reference>
<feature type="coiled-coil region" evidence="1">
    <location>
        <begin position="168"/>
        <end position="199"/>
    </location>
</feature>
<dbReference type="SUPFAM" id="SSF48452">
    <property type="entry name" value="TPR-like"/>
    <property type="match status" value="1"/>
</dbReference>
<keyword evidence="5" id="KW-1185">Reference proteome</keyword>
<comment type="caution">
    <text evidence="4">The sequence shown here is derived from an EMBL/GenBank/DDBJ whole genome shotgun (WGS) entry which is preliminary data.</text>
</comment>
<keyword evidence="2" id="KW-0472">Membrane</keyword>
<keyword evidence="3" id="KW-0732">Signal</keyword>
<feature type="transmembrane region" description="Helical" evidence="2">
    <location>
        <begin position="227"/>
        <end position="248"/>
    </location>
</feature>
<accession>A0A7J5ACX8</accession>
<evidence type="ECO:0000256" key="3">
    <source>
        <dbReference type="SAM" id="SignalP"/>
    </source>
</evidence>
<evidence type="ECO:0000256" key="1">
    <source>
        <dbReference type="SAM" id="Coils"/>
    </source>
</evidence>
<protein>
    <recommendedName>
        <fullName evidence="6">Tetratricopeptide repeat protein</fullName>
    </recommendedName>
</protein>
<dbReference type="Gene3D" id="1.25.40.10">
    <property type="entry name" value="Tetratricopeptide repeat domain"/>
    <property type="match status" value="1"/>
</dbReference>